<organism evidence="2 3">
    <name type="scientific">Lachnellula willkommii</name>
    <dbReference type="NCBI Taxonomy" id="215461"/>
    <lineage>
        <taxon>Eukaryota</taxon>
        <taxon>Fungi</taxon>
        <taxon>Dikarya</taxon>
        <taxon>Ascomycota</taxon>
        <taxon>Pezizomycotina</taxon>
        <taxon>Leotiomycetes</taxon>
        <taxon>Helotiales</taxon>
        <taxon>Lachnaceae</taxon>
        <taxon>Lachnellula</taxon>
    </lineage>
</organism>
<feature type="compositionally biased region" description="Low complexity" evidence="1">
    <location>
        <begin position="412"/>
        <end position="429"/>
    </location>
</feature>
<reference evidence="2 3" key="1">
    <citation type="submission" date="2018-05" db="EMBL/GenBank/DDBJ databases">
        <title>Genome sequencing and assembly of the regulated plant pathogen Lachnellula willkommii and related sister species for the development of diagnostic species identification markers.</title>
        <authorList>
            <person name="Giroux E."/>
            <person name="Bilodeau G."/>
        </authorList>
    </citation>
    <scope>NUCLEOTIDE SEQUENCE [LARGE SCALE GENOMIC DNA]</scope>
    <source>
        <strain evidence="2 3">CBS 172.35</strain>
    </source>
</reference>
<evidence type="ECO:0000313" key="3">
    <source>
        <dbReference type="Proteomes" id="UP000315522"/>
    </source>
</evidence>
<name>A0A559M4G0_9HELO</name>
<sequence>MAFFYDSDDEHGLGGLPIILEPDNESNPSPMRRSSFEDSKFHRPNYDGASYKGESDSEYGYGDEEDEESQLNGATYEDTSDMLRLNASRYNGTEASQLTEPSYDDISSRTSREHEDTMKEVGVPFDTMKEVHIESLPPRSTPSPAAQVQVHVPTHPIASMQDAFAESMVEVSGGITSESTIKVSSAALRRKRLLDQDINEETHASRWRQKPGQQYHELWKLMAQISFGMYLLLNGLAKDDDQVMNILQGHVDEVDEFLETTLEDFDLADGDIEERLDLLKMPLENIKIFDAMLEDRNFRVQIVNGNERIEHVITRTAKAMNDALKDVTQGLDACKEFTIYLAKEQEVAVWRRERPDMQKVFDAMKGNVEGWYKAYVSLQTKGNNLGVALVQLGTIVAEMDKRAGDISRRQARLSGSLSSSPPSLSPRASKQMRQSMLRSLPPDPTVITPAIKATLPAFGMVDDRERSPGPEPGLWQELDAQSFAPTENESSAPSELAAPEPEFILKPHTYTPVSSPKPPSAVRVSAPSPVIGKALEPSPPKPKISLRKRFSLKRKTSEMTIKAPPILSNDELLSPRQSVRSGQSPSGSALLERENIVDTPPSRGLDSAYCSDVEKKEKKSPYSGWNHPALIRTPPTNLPRMVNIPARQASHDTLPTLTRDFMPSPRSDQQFFRPVQASPNSPLQRPWTAAPANIDRLHSNSSSSNLRFGATATPSNLGTRRGAPSAMGMSVMTDMTMMTENGKKVKKKRSALGWLKKQFSLSEEEKAAFEERKRGADQNHYQQERGQQKWLDGKRIR</sequence>
<feature type="region of interest" description="Disordered" evidence="1">
    <location>
        <begin position="407"/>
        <end position="445"/>
    </location>
</feature>
<protein>
    <recommendedName>
        <fullName evidence="4">Karyogamy protein</fullName>
    </recommendedName>
</protein>
<dbReference type="EMBL" id="QGML01002129">
    <property type="protein sequence ID" value="TVY87829.1"/>
    <property type="molecule type" value="Genomic_DNA"/>
</dbReference>
<feature type="region of interest" description="Disordered" evidence="1">
    <location>
        <begin position="89"/>
        <end position="116"/>
    </location>
</feature>
<feature type="compositionally biased region" description="Polar residues" evidence="1">
    <location>
        <begin position="575"/>
        <end position="587"/>
    </location>
</feature>
<evidence type="ECO:0008006" key="4">
    <source>
        <dbReference type="Google" id="ProtNLM"/>
    </source>
</evidence>
<evidence type="ECO:0000256" key="1">
    <source>
        <dbReference type="SAM" id="MobiDB-lite"/>
    </source>
</evidence>
<dbReference type="Proteomes" id="UP000315522">
    <property type="component" value="Unassembled WGS sequence"/>
</dbReference>
<feature type="region of interest" description="Disordered" evidence="1">
    <location>
        <begin position="1"/>
        <end position="77"/>
    </location>
</feature>
<accession>A0A559M4G0</accession>
<feature type="region of interest" description="Disordered" evidence="1">
    <location>
        <begin position="698"/>
        <end position="726"/>
    </location>
</feature>
<feature type="region of interest" description="Disordered" evidence="1">
    <location>
        <begin position="530"/>
        <end position="608"/>
    </location>
</feature>
<evidence type="ECO:0000313" key="2">
    <source>
        <dbReference type="EMBL" id="TVY87829.1"/>
    </source>
</evidence>
<feature type="compositionally biased region" description="Basic residues" evidence="1">
    <location>
        <begin position="544"/>
        <end position="554"/>
    </location>
</feature>
<feature type="compositionally biased region" description="Basic and acidic residues" evidence="1">
    <location>
        <begin position="106"/>
        <end position="116"/>
    </location>
</feature>
<gene>
    <name evidence="2" type="ORF">LAWI1_G008461</name>
</gene>
<comment type="caution">
    <text evidence="2">The sequence shown here is derived from an EMBL/GenBank/DDBJ whole genome shotgun (WGS) entry which is preliminary data.</text>
</comment>
<feature type="region of interest" description="Disordered" evidence="1">
    <location>
        <begin position="618"/>
        <end position="637"/>
    </location>
</feature>
<feature type="compositionally biased region" description="Basic and acidic residues" evidence="1">
    <location>
        <begin position="34"/>
        <end position="45"/>
    </location>
</feature>
<feature type="compositionally biased region" description="Polar residues" evidence="1">
    <location>
        <begin position="89"/>
        <end position="100"/>
    </location>
</feature>
<proteinExistence type="predicted"/>
<dbReference type="AlphaFoldDB" id="A0A559M4G0"/>
<keyword evidence="3" id="KW-1185">Reference proteome</keyword>
<feature type="region of interest" description="Disordered" evidence="1">
    <location>
        <begin position="763"/>
        <end position="797"/>
    </location>
</feature>